<evidence type="ECO:0000256" key="1">
    <source>
        <dbReference type="ARBA" id="ARBA00022801"/>
    </source>
</evidence>
<dbReference type="RefSeq" id="WP_171216752.1">
    <property type="nucleotide sequence ID" value="NZ_JABEPP010000001.1"/>
</dbReference>
<keyword evidence="1 3" id="KW-0378">Hydrolase</keyword>
<organism evidence="6 7">
    <name type="scientific">Enterovirga aerilata</name>
    <dbReference type="NCBI Taxonomy" id="2730920"/>
    <lineage>
        <taxon>Bacteria</taxon>
        <taxon>Pseudomonadati</taxon>
        <taxon>Pseudomonadota</taxon>
        <taxon>Alphaproteobacteria</taxon>
        <taxon>Hyphomicrobiales</taxon>
        <taxon>Methylobacteriaceae</taxon>
        <taxon>Enterovirga</taxon>
    </lineage>
</organism>
<proteinExistence type="inferred from homology"/>
<name>A0A849HUV8_9HYPH</name>
<accession>A0A849HUV8</accession>
<dbReference type="Pfam" id="PF00150">
    <property type="entry name" value="Cellulase"/>
    <property type="match status" value="1"/>
</dbReference>
<keyword evidence="4" id="KW-0732">Signal</keyword>
<evidence type="ECO:0000256" key="4">
    <source>
        <dbReference type="SAM" id="SignalP"/>
    </source>
</evidence>
<feature type="chain" id="PRO_5032303751" evidence="4">
    <location>
        <begin position="24"/>
        <end position="353"/>
    </location>
</feature>
<dbReference type="Gene3D" id="3.20.20.80">
    <property type="entry name" value="Glycosidases"/>
    <property type="match status" value="1"/>
</dbReference>
<dbReference type="EMBL" id="JABEPP010000001">
    <property type="protein sequence ID" value="NNM71276.1"/>
    <property type="molecule type" value="Genomic_DNA"/>
</dbReference>
<dbReference type="PANTHER" id="PTHR34142:SF1">
    <property type="entry name" value="GLYCOSIDE HYDROLASE FAMILY 5 DOMAIN-CONTAINING PROTEIN"/>
    <property type="match status" value="1"/>
</dbReference>
<reference evidence="6 7" key="1">
    <citation type="submission" date="2020-04" db="EMBL/GenBank/DDBJ databases">
        <title>Enterovirga sp. isolate from soil.</title>
        <authorList>
            <person name="Chea S."/>
            <person name="Kim D.-U."/>
        </authorList>
    </citation>
    <scope>NUCLEOTIDE SEQUENCE [LARGE SCALE GENOMIC DNA]</scope>
    <source>
        <strain evidence="6 7">DB1703</strain>
    </source>
</reference>
<feature type="domain" description="Glycoside hydrolase family 5" evidence="5">
    <location>
        <begin position="48"/>
        <end position="309"/>
    </location>
</feature>
<dbReference type="AlphaFoldDB" id="A0A849HUV8"/>
<dbReference type="SUPFAM" id="SSF51445">
    <property type="entry name" value="(Trans)glycosidases"/>
    <property type="match status" value="1"/>
</dbReference>
<evidence type="ECO:0000256" key="3">
    <source>
        <dbReference type="RuleBase" id="RU361153"/>
    </source>
</evidence>
<evidence type="ECO:0000313" key="7">
    <source>
        <dbReference type="Proteomes" id="UP000564885"/>
    </source>
</evidence>
<sequence>MSRRDTFGGAALAAQLVLPSASAFGQAGGSSSFPFLRGINLVGSNRYIGANTWPTEKGMDYWLGLGMNCFRITAMWENLQPRLLGPLHPGNRDGLLRTVSYLSAGGAYPIVELHNSARYKTSGRDDDPGSVVGESAVTAEMFADVWAKLAELFKADPRVILEPTNEPHDQDTDILVRTYNIVIAAIRATGARNLILLDGNGYSNAASWMRSYDGSVANGVAMLGIVDPIDNVAFSPHQYLDDMGGKLETCVAGAGTRYLGGVTDWARRHRKRLLLGEFGGGENAACHREIAAMIRYVEANSDVWMGWTYFAAYAGQRPYLEPDTFFLGIDPKDYDNPVENGRIRTLRQFLTKR</sequence>
<comment type="similarity">
    <text evidence="3">Belongs to the glycosyl hydrolase 5 (cellulase A) family.</text>
</comment>
<dbReference type="GO" id="GO:0004553">
    <property type="term" value="F:hydrolase activity, hydrolyzing O-glycosyl compounds"/>
    <property type="evidence" value="ECO:0007669"/>
    <property type="project" value="InterPro"/>
</dbReference>
<dbReference type="InterPro" id="IPR017853">
    <property type="entry name" value="GH"/>
</dbReference>
<evidence type="ECO:0000313" key="6">
    <source>
        <dbReference type="EMBL" id="NNM71276.1"/>
    </source>
</evidence>
<dbReference type="GO" id="GO:0009251">
    <property type="term" value="P:glucan catabolic process"/>
    <property type="evidence" value="ECO:0007669"/>
    <property type="project" value="TreeGrafter"/>
</dbReference>
<gene>
    <name evidence="6" type="ORF">HJG44_02560</name>
</gene>
<dbReference type="PANTHER" id="PTHR34142">
    <property type="entry name" value="ENDO-BETA-1,4-GLUCANASE A"/>
    <property type="match status" value="1"/>
</dbReference>
<evidence type="ECO:0000259" key="5">
    <source>
        <dbReference type="Pfam" id="PF00150"/>
    </source>
</evidence>
<dbReference type="InterPro" id="IPR001547">
    <property type="entry name" value="Glyco_hydro_5"/>
</dbReference>
<evidence type="ECO:0000256" key="2">
    <source>
        <dbReference type="ARBA" id="ARBA00023295"/>
    </source>
</evidence>
<feature type="signal peptide" evidence="4">
    <location>
        <begin position="1"/>
        <end position="23"/>
    </location>
</feature>
<comment type="caution">
    <text evidence="6">The sequence shown here is derived from an EMBL/GenBank/DDBJ whole genome shotgun (WGS) entry which is preliminary data.</text>
</comment>
<protein>
    <submittedName>
        <fullName evidence="6">Glycoside hydrolase family 5 protein</fullName>
    </submittedName>
</protein>
<dbReference type="Proteomes" id="UP000564885">
    <property type="component" value="Unassembled WGS sequence"/>
</dbReference>
<keyword evidence="7" id="KW-1185">Reference proteome</keyword>
<keyword evidence="2 3" id="KW-0326">Glycosidase</keyword>